<feature type="region of interest" description="Disordered" evidence="1">
    <location>
        <begin position="113"/>
        <end position="181"/>
    </location>
</feature>
<organism evidence="2 3">
    <name type="scientific">Spinacia oleracea</name>
    <name type="common">Spinach</name>
    <dbReference type="NCBI Taxonomy" id="3562"/>
    <lineage>
        <taxon>Eukaryota</taxon>
        <taxon>Viridiplantae</taxon>
        <taxon>Streptophyta</taxon>
        <taxon>Embryophyta</taxon>
        <taxon>Tracheophyta</taxon>
        <taxon>Spermatophyta</taxon>
        <taxon>Magnoliopsida</taxon>
        <taxon>eudicotyledons</taxon>
        <taxon>Gunneridae</taxon>
        <taxon>Pentapetalae</taxon>
        <taxon>Caryophyllales</taxon>
        <taxon>Chenopodiaceae</taxon>
        <taxon>Chenopodioideae</taxon>
        <taxon>Anserineae</taxon>
        <taxon>Spinacia</taxon>
    </lineage>
</organism>
<sequence>MDVKTAFFNGVLREIVFMMQPEGFVDPYNQGIMIACFAVMLAKHHSVKGDYKSSIQIISNLNHLPPLELYTITSSWSFSTPGIDIIVLNGLLVPQIKFTNIGVAATKETQQLPASLIRAPRRPRPTAPSPPMPNVPIHFMPPAPTLDPPPPHNCQPPPSRQQHSPRPPTVLPSAPPLPPYY</sequence>
<evidence type="ECO:0000313" key="2">
    <source>
        <dbReference type="Proteomes" id="UP000813463"/>
    </source>
</evidence>
<dbReference type="Proteomes" id="UP000813463">
    <property type="component" value="Chromosome 4"/>
</dbReference>
<dbReference type="RefSeq" id="XP_056697693.1">
    <property type="nucleotide sequence ID" value="XM_056841715.1"/>
</dbReference>
<dbReference type="GeneID" id="130471527"/>
<reference evidence="3" key="2">
    <citation type="submission" date="2025-08" db="UniProtKB">
        <authorList>
            <consortium name="RefSeq"/>
        </authorList>
    </citation>
    <scope>IDENTIFICATION</scope>
    <source>
        <tissue evidence="3">Leaf</tissue>
    </source>
</reference>
<protein>
    <submittedName>
        <fullName evidence="3">Calcium-dependent protein kinase 27-like</fullName>
    </submittedName>
</protein>
<evidence type="ECO:0000256" key="1">
    <source>
        <dbReference type="SAM" id="MobiDB-lite"/>
    </source>
</evidence>
<accession>A0ABM3RQ12</accession>
<feature type="compositionally biased region" description="Pro residues" evidence="1">
    <location>
        <begin position="125"/>
        <end position="181"/>
    </location>
</feature>
<proteinExistence type="predicted"/>
<reference evidence="2" key="1">
    <citation type="journal article" date="2021" name="Nat. Commun.">
        <title>Genomic analyses provide insights into spinach domestication and the genetic basis of agronomic traits.</title>
        <authorList>
            <person name="Cai X."/>
            <person name="Sun X."/>
            <person name="Xu C."/>
            <person name="Sun H."/>
            <person name="Wang X."/>
            <person name="Ge C."/>
            <person name="Zhang Z."/>
            <person name="Wang Q."/>
            <person name="Fei Z."/>
            <person name="Jiao C."/>
            <person name="Wang Q."/>
        </authorList>
    </citation>
    <scope>NUCLEOTIDE SEQUENCE [LARGE SCALE GENOMIC DNA]</scope>
    <source>
        <strain evidence="2">cv. Varoflay</strain>
    </source>
</reference>
<keyword evidence="2" id="KW-1185">Reference proteome</keyword>
<gene>
    <name evidence="3" type="primary">LOC130471527</name>
</gene>
<name>A0ABM3RQ12_SPIOL</name>
<evidence type="ECO:0000313" key="3">
    <source>
        <dbReference type="RefSeq" id="XP_056697693.1"/>
    </source>
</evidence>